<evidence type="ECO:0000256" key="6">
    <source>
        <dbReference type="ARBA" id="ARBA00022777"/>
    </source>
</evidence>
<comment type="subcellular location">
    <subcellularLocation>
        <location evidence="2">Membrane</location>
    </subcellularLocation>
</comment>
<evidence type="ECO:0000256" key="2">
    <source>
        <dbReference type="ARBA" id="ARBA00004370"/>
    </source>
</evidence>
<evidence type="ECO:0000259" key="10">
    <source>
        <dbReference type="PROSITE" id="PS50885"/>
    </source>
</evidence>
<keyword evidence="7" id="KW-0902">Two-component regulatory system</keyword>
<evidence type="ECO:0000313" key="12">
    <source>
        <dbReference type="Proteomes" id="UP000476055"/>
    </source>
</evidence>
<accession>A0A6L5YFF8</accession>
<keyword evidence="5" id="KW-0808">Transferase</keyword>
<dbReference type="CDD" id="cd06225">
    <property type="entry name" value="HAMP"/>
    <property type="match status" value="1"/>
</dbReference>
<dbReference type="Gene3D" id="3.30.565.10">
    <property type="entry name" value="Histidine kinase-like ATPase, C-terminal domain"/>
    <property type="match status" value="1"/>
</dbReference>
<keyword evidence="12" id="KW-1185">Reference proteome</keyword>
<dbReference type="AlphaFoldDB" id="A0A6L5YFF8"/>
<name>A0A6L5YFF8_9FIRM</name>
<dbReference type="InterPro" id="IPR036890">
    <property type="entry name" value="HATPase_C_sf"/>
</dbReference>
<sequence length="457" mass="52125">MVDFNRILENNVVSGEMITALEAEVTSFENFSRLDTEENASDLQSRIAETKEKVYACDLDYAALGERRFAQLQAIRNSYEIYTRARDAVIQGEYQGDAYIKELYRVYGMQTYLQQYMQRFLSATIEEGNLRYQELLPSVSGIVVLAVILSILLAFTMFEIAKMLNHSMMDPIIKLVAASKQIAANEFFVEDVETDNEDELGELVHAFNKMKYATGEYIKALEEKREVLDRLHQQELENLATEKQLETMNLEVLKNQIQPHFLFNTLNVIAGMADLEDAATTEKMINALSSLFRYNLKTQQAEVFLNQEIKVAKDYMYLQQMRFGSRVSFTLECMEDAEHVLMPTFTIQPLLENAIIHGLGPKEEGGSIKMQVFRKEDMLHIRVEDSGIGMTQMEVILIRGNLANGTNEGVGIGISNIYARIHSMYGKCNFYIESEKGKGTSVEVVIPFHKDKASMER</sequence>
<evidence type="ECO:0000256" key="9">
    <source>
        <dbReference type="SAM" id="Phobius"/>
    </source>
</evidence>
<dbReference type="InterPro" id="IPR010559">
    <property type="entry name" value="Sig_transdc_His_kin_internal"/>
</dbReference>
<feature type="domain" description="HAMP" evidence="10">
    <location>
        <begin position="166"/>
        <end position="219"/>
    </location>
</feature>
<dbReference type="Gene3D" id="6.10.340.10">
    <property type="match status" value="1"/>
</dbReference>
<dbReference type="PANTHER" id="PTHR34220:SF7">
    <property type="entry name" value="SENSOR HISTIDINE KINASE YPDA"/>
    <property type="match status" value="1"/>
</dbReference>
<keyword evidence="9" id="KW-0472">Membrane</keyword>
<dbReference type="InterPro" id="IPR003660">
    <property type="entry name" value="HAMP_dom"/>
</dbReference>
<evidence type="ECO:0000256" key="3">
    <source>
        <dbReference type="ARBA" id="ARBA00012438"/>
    </source>
</evidence>
<evidence type="ECO:0000256" key="8">
    <source>
        <dbReference type="SAM" id="Coils"/>
    </source>
</evidence>
<dbReference type="Pfam" id="PF02518">
    <property type="entry name" value="HATPase_c"/>
    <property type="match status" value="1"/>
</dbReference>
<keyword evidence="9" id="KW-1133">Transmembrane helix</keyword>
<dbReference type="SMART" id="SM00304">
    <property type="entry name" value="HAMP"/>
    <property type="match status" value="1"/>
</dbReference>
<dbReference type="InterPro" id="IPR004358">
    <property type="entry name" value="Sig_transdc_His_kin-like_C"/>
</dbReference>
<dbReference type="EC" id="2.7.13.3" evidence="3"/>
<comment type="caution">
    <text evidence="11">The sequence shown here is derived from an EMBL/GenBank/DDBJ whole genome shotgun (WGS) entry which is preliminary data.</text>
</comment>
<dbReference type="InterPro" id="IPR003594">
    <property type="entry name" value="HATPase_dom"/>
</dbReference>
<comment type="catalytic activity">
    <reaction evidence="1">
        <text>ATP + protein L-histidine = ADP + protein N-phospho-L-histidine.</text>
        <dbReference type="EC" id="2.7.13.3"/>
    </reaction>
</comment>
<dbReference type="SUPFAM" id="SSF158472">
    <property type="entry name" value="HAMP domain-like"/>
    <property type="match status" value="1"/>
</dbReference>
<evidence type="ECO:0000256" key="4">
    <source>
        <dbReference type="ARBA" id="ARBA00022553"/>
    </source>
</evidence>
<proteinExistence type="predicted"/>
<evidence type="ECO:0000256" key="7">
    <source>
        <dbReference type="ARBA" id="ARBA00023012"/>
    </source>
</evidence>
<keyword evidence="4" id="KW-0597">Phosphoprotein</keyword>
<dbReference type="Pfam" id="PF00672">
    <property type="entry name" value="HAMP"/>
    <property type="match status" value="1"/>
</dbReference>
<organism evidence="11 12">
    <name type="scientific">Waltera intestinalis</name>
    <dbReference type="NCBI Taxonomy" id="2606635"/>
    <lineage>
        <taxon>Bacteria</taxon>
        <taxon>Bacillati</taxon>
        <taxon>Bacillota</taxon>
        <taxon>Clostridia</taxon>
        <taxon>Lachnospirales</taxon>
        <taxon>Lachnospiraceae</taxon>
        <taxon>Waltera</taxon>
    </lineage>
</organism>
<dbReference type="SUPFAM" id="SSF55874">
    <property type="entry name" value="ATPase domain of HSP90 chaperone/DNA topoisomerase II/histidine kinase"/>
    <property type="match status" value="1"/>
</dbReference>
<protein>
    <recommendedName>
        <fullName evidence="3">histidine kinase</fullName>
        <ecNumber evidence="3">2.7.13.3</ecNumber>
    </recommendedName>
</protein>
<keyword evidence="9" id="KW-0812">Transmembrane</keyword>
<evidence type="ECO:0000256" key="5">
    <source>
        <dbReference type="ARBA" id="ARBA00022679"/>
    </source>
</evidence>
<evidence type="ECO:0000313" key="11">
    <source>
        <dbReference type="EMBL" id="MST56969.1"/>
    </source>
</evidence>
<dbReference type="PRINTS" id="PR00344">
    <property type="entry name" value="BCTRLSENSOR"/>
</dbReference>
<reference evidence="11 12" key="1">
    <citation type="submission" date="2019-08" db="EMBL/GenBank/DDBJ databases">
        <title>In-depth cultivation of the pig gut microbiome towards novel bacterial diversity and tailored functional studies.</title>
        <authorList>
            <person name="Wylensek D."/>
            <person name="Hitch T.C.A."/>
            <person name="Clavel T."/>
        </authorList>
    </citation>
    <scope>NUCLEOTIDE SEQUENCE [LARGE SCALE GENOMIC DNA]</scope>
    <source>
        <strain evidence="11 12">WCA3-601-WT-6H</strain>
    </source>
</reference>
<dbReference type="GO" id="GO:0000155">
    <property type="term" value="F:phosphorelay sensor kinase activity"/>
    <property type="evidence" value="ECO:0007669"/>
    <property type="project" value="InterPro"/>
</dbReference>
<keyword evidence="6 11" id="KW-0418">Kinase</keyword>
<feature type="coiled-coil region" evidence="8">
    <location>
        <begin position="218"/>
        <end position="256"/>
    </location>
</feature>
<dbReference type="PANTHER" id="PTHR34220">
    <property type="entry name" value="SENSOR HISTIDINE KINASE YPDA"/>
    <property type="match status" value="1"/>
</dbReference>
<dbReference type="EMBL" id="VUMU01000001">
    <property type="protein sequence ID" value="MST56969.1"/>
    <property type="molecule type" value="Genomic_DNA"/>
</dbReference>
<gene>
    <name evidence="11" type="ORF">FYJ59_01690</name>
</gene>
<dbReference type="InterPro" id="IPR050640">
    <property type="entry name" value="Bact_2-comp_sensor_kinase"/>
</dbReference>
<dbReference type="PROSITE" id="PS50885">
    <property type="entry name" value="HAMP"/>
    <property type="match status" value="1"/>
</dbReference>
<keyword evidence="8" id="KW-0175">Coiled coil</keyword>
<dbReference type="Proteomes" id="UP000476055">
    <property type="component" value="Unassembled WGS sequence"/>
</dbReference>
<evidence type="ECO:0000256" key="1">
    <source>
        <dbReference type="ARBA" id="ARBA00000085"/>
    </source>
</evidence>
<dbReference type="Pfam" id="PF06580">
    <property type="entry name" value="His_kinase"/>
    <property type="match status" value="1"/>
</dbReference>
<dbReference type="GO" id="GO:0016020">
    <property type="term" value="C:membrane"/>
    <property type="evidence" value="ECO:0007669"/>
    <property type="project" value="UniProtKB-SubCell"/>
</dbReference>
<feature type="transmembrane region" description="Helical" evidence="9">
    <location>
        <begin position="135"/>
        <end position="158"/>
    </location>
</feature>